<keyword evidence="8" id="KW-1185">Reference proteome</keyword>
<sequence length="358" mass="40792">MALIRLSAYYIRKISLNGSLLPVGGDRSIEVPRVSLIIRCYNEAKHIGRLLVGIERQTFRDIEIIMVDSGSTDATLDIAAHFPVKILHIPPERFSFGRSLNLGCAAATGDILVIASAHVYPTHADWLDRLVAPFDDPTVAIVYGGQRGDARTRYSEHRLFESWFPDRPNPDQQHPFCNNANAAVRRSFWLERPYDEALTGLEDLEWATHMRRLGRRIVYDPAACIIHVHEETPGRVLKRYQREAIALRAIMPDLRFGFPDFLRLLTANVTSDLWHALRAGRLPDVAWEILWFRFMQFLGTWRGHRQQGEVPQALKRTFFYPAGAASSVWIDEDVRSKLRIDYGSSPIPGVPRKTEGPE</sequence>
<keyword evidence="3" id="KW-0328">Glycosyltransferase</keyword>
<comment type="cofactor">
    <cofactor evidence="1">
        <name>Mg(2+)</name>
        <dbReference type="ChEBI" id="CHEBI:18420"/>
    </cofactor>
</comment>
<protein>
    <recommendedName>
        <fullName evidence="6">Glycosyltransferase 2-like domain-containing protein</fullName>
    </recommendedName>
</protein>
<dbReference type="InterPro" id="IPR050256">
    <property type="entry name" value="Glycosyltransferase_2"/>
</dbReference>
<evidence type="ECO:0000256" key="2">
    <source>
        <dbReference type="ARBA" id="ARBA00006739"/>
    </source>
</evidence>
<evidence type="ECO:0000313" key="8">
    <source>
        <dbReference type="Proteomes" id="UP000216998"/>
    </source>
</evidence>
<evidence type="ECO:0000256" key="1">
    <source>
        <dbReference type="ARBA" id="ARBA00001946"/>
    </source>
</evidence>
<keyword evidence="4" id="KW-0808">Transferase</keyword>
<reference evidence="7 8" key="1">
    <citation type="submission" date="2017-07" db="EMBL/GenBank/DDBJ databases">
        <title>Niveispirillum cyanobacteriorum sp. nov., isolated from cyanobacterial aggregates in a eutrophic lake.</title>
        <authorList>
            <person name="Cai H."/>
        </authorList>
    </citation>
    <scope>NUCLEOTIDE SEQUENCE [LARGE SCALE GENOMIC DNA]</scope>
    <source>
        <strain evidence="8">TH1-14</strain>
    </source>
</reference>
<evidence type="ECO:0000256" key="5">
    <source>
        <dbReference type="ARBA" id="ARBA00022842"/>
    </source>
</evidence>
<evidence type="ECO:0000256" key="4">
    <source>
        <dbReference type="ARBA" id="ARBA00022679"/>
    </source>
</evidence>
<dbReference type="PANTHER" id="PTHR48090">
    <property type="entry name" value="UNDECAPRENYL-PHOSPHATE 4-DEOXY-4-FORMAMIDO-L-ARABINOSE TRANSFERASE-RELATED"/>
    <property type="match status" value="1"/>
</dbReference>
<dbReference type="GO" id="GO:0016757">
    <property type="term" value="F:glycosyltransferase activity"/>
    <property type="evidence" value="ECO:0007669"/>
    <property type="project" value="UniProtKB-KW"/>
</dbReference>
<comment type="caution">
    <text evidence="7">The sequence shown here is derived from an EMBL/GenBank/DDBJ whole genome shotgun (WGS) entry which is preliminary data.</text>
</comment>
<gene>
    <name evidence="7" type="ORF">CHU95_02025</name>
</gene>
<dbReference type="SUPFAM" id="SSF53448">
    <property type="entry name" value="Nucleotide-diphospho-sugar transferases"/>
    <property type="match status" value="1"/>
</dbReference>
<evidence type="ECO:0000259" key="6">
    <source>
        <dbReference type="Pfam" id="PF00535"/>
    </source>
</evidence>
<evidence type="ECO:0000256" key="3">
    <source>
        <dbReference type="ARBA" id="ARBA00022676"/>
    </source>
</evidence>
<feature type="domain" description="Glycosyltransferase 2-like" evidence="6">
    <location>
        <begin position="35"/>
        <end position="187"/>
    </location>
</feature>
<dbReference type="InterPro" id="IPR001173">
    <property type="entry name" value="Glyco_trans_2-like"/>
</dbReference>
<evidence type="ECO:0000313" key="7">
    <source>
        <dbReference type="EMBL" id="OYQ37147.1"/>
    </source>
</evidence>
<proteinExistence type="inferred from homology"/>
<accession>A0A255Z6H5</accession>
<dbReference type="OrthoDB" id="9809185at2"/>
<dbReference type="AlphaFoldDB" id="A0A255Z6H5"/>
<dbReference type="PANTHER" id="PTHR48090:SF10">
    <property type="entry name" value="GLUCOSYL-3-PHOSPHOGLYCERATE SYNTHASE"/>
    <property type="match status" value="1"/>
</dbReference>
<comment type="similarity">
    <text evidence="2">Belongs to the glycosyltransferase 2 family.</text>
</comment>
<organism evidence="7 8">
    <name type="scientific">Niveispirillum lacus</name>
    <dbReference type="NCBI Taxonomy" id="1981099"/>
    <lineage>
        <taxon>Bacteria</taxon>
        <taxon>Pseudomonadati</taxon>
        <taxon>Pseudomonadota</taxon>
        <taxon>Alphaproteobacteria</taxon>
        <taxon>Rhodospirillales</taxon>
        <taxon>Azospirillaceae</taxon>
        <taxon>Niveispirillum</taxon>
    </lineage>
</organism>
<dbReference type="Gene3D" id="3.90.550.10">
    <property type="entry name" value="Spore Coat Polysaccharide Biosynthesis Protein SpsA, Chain A"/>
    <property type="match status" value="1"/>
</dbReference>
<dbReference type="InterPro" id="IPR029044">
    <property type="entry name" value="Nucleotide-diphossugar_trans"/>
</dbReference>
<dbReference type="Pfam" id="PF00535">
    <property type="entry name" value="Glycos_transf_2"/>
    <property type="match status" value="1"/>
</dbReference>
<dbReference type="Proteomes" id="UP000216998">
    <property type="component" value="Unassembled WGS sequence"/>
</dbReference>
<dbReference type="EMBL" id="NOXU01000017">
    <property type="protein sequence ID" value="OYQ37147.1"/>
    <property type="molecule type" value="Genomic_DNA"/>
</dbReference>
<name>A0A255Z6H5_9PROT</name>
<keyword evidence="5" id="KW-0460">Magnesium</keyword>